<evidence type="ECO:0000313" key="8">
    <source>
        <dbReference type="Proteomes" id="UP000549971"/>
    </source>
</evidence>
<accession>A0A7W9JEV9</accession>
<evidence type="ECO:0000256" key="1">
    <source>
        <dbReference type="ARBA" id="ARBA00004167"/>
    </source>
</evidence>
<feature type="compositionally biased region" description="Polar residues" evidence="5">
    <location>
        <begin position="105"/>
        <end position="114"/>
    </location>
</feature>
<organism evidence="7 8">
    <name type="scientific">Kribbella italica</name>
    <dbReference type="NCBI Taxonomy" id="1540520"/>
    <lineage>
        <taxon>Bacteria</taxon>
        <taxon>Bacillati</taxon>
        <taxon>Actinomycetota</taxon>
        <taxon>Actinomycetes</taxon>
        <taxon>Propionibacteriales</taxon>
        <taxon>Kribbellaceae</taxon>
        <taxon>Kribbella</taxon>
    </lineage>
</organism>
<evidence type="ECO:0000256" key="6">
    <source>
        <dbReference type="SAM" id="Phobius"/>
    </source>
</evidence>
<sequence length="428" mass="45571">MTDFDPPAPTPEPPSPTPGHFLPGGDGETSAEAANRPVRRGQPTGLSKAKPLSAEQPSQRKAAPLPTEPGQAGFGAPPPAPLPGAPATPLTGTRQRGGSRPVGWSTPSARQAPQFTGPPMPPRRGLPKPLLVSAAVVGVVALVGAAAVVGYRALDTVDTVANPLSNPSVKQTEVPMAPPQPTVTVTATTVPDAVRVKQNGLYKAGKLAASNCVEPKVKPSTEVAVLRYYQALLPCLNRAWAPIVRKAGYEFRPPKLVLYAKGQGACAAEPRDVAFYCDDGEVITMRGDLDAKNFRQYGDAARIDMLDTLAHEYGHHVQQLTNILVSSFSRKGWLTTEPAKLEESRRFELQASCLGGVFLGANQAGLRLTGNRLDLWEYQTKHSGDEYNPDKKRDHGSRKSQWLWSGPAFKSANPASCNTFTAPAAKVS</sequence>
<comment type="subcellular location">
    <subcellularLocation>
        <location evidence="1">Membrane</location>
        <topology evidence="1">Single-pass membrane protein</topology>
    </subcellularLocation>
</comment>
<evidence type="ECO:0000256" key="4">
    <source>
        <dbReference type="ARBA" id="ARBA00023136"/>
    </source>
</evidence>
<keyword evidence="3 6" id="KW-1133">Transmembrane helix</keyword>
<protein>
    <submittedName>
        <fullName evidence="7">Putative metalloprotease</fullName>
    </submittedName>
</protein>
<feature type="compositionally biased region" description="Pro residues" evidence="5">
    <location>
        <begin position="76"/>
        <end position="86"/>
    </location>
</feature>
<dbReference type="GO" id="GO:0006508">
    <property type="term" value="P:proteolysis"/>
    <property type="evidence" value="ECO:0007669"/>
    <property type="project" value="UniProtKB-KW"/>
</dbReference>
<keyword evidence="7" id="KW-0482">Metalloprotease</keyword>
<evidence type="ECO:0000313" key="7">
    <source>
        <dbReference type="EMBL" id="MBB5840684.1"/>
    </source>
</evidence>
<dbReference type="InterPro" id="IPR007343">
    <property type="entry name" value="Uncharacterised_pept_Zn_put"/>
</dbReference>
<comment type="caution">
    <text evidence="7">The sequence shown here is derived from an EMBL/GenBank/DDBJ whole genome shotgun (WGS) entry which is preliminary data.</text>
</comment>
<dbReference type="RefSeq" id="WP_184803223.1">
    <property type="nucleotide sequence ID" value="NZ_JACHMY010000001.1"/>
</dbReference>
<dbReference type="GO" id="GO:0008237">
    <property type="term" value="F:metallopeptidase activity"/>
    <property type="evidence" value="ECO:0007669"/>
    <property type="project" value="UniProtKB-KW"/>
</dbReference>
<evidence type="ECO:0000256" key="2">
    <source>
        <dbReference type="ARBA" id="ARBA00022692"/>
    </source>
</evidence>
<evidence type="ECO:0000256" key="3">
    <source>
        <dbReference type="ARBA" id="ARBA00022989"/>
    </source>
</evidence>
<feature type="region of interest" description="Disordered" evidence="5">
    <location>
        <begin position="1"/>
        <end position="123"/>
    </location>
</feature>
<gene>
    <name evidence="7" type="ORF">HDA39_007418</name>
</gene>
<dbReference type="PANTHER" id="PTHR30168:SF0">
    <property type="entry name" value="INNER MEMBRANE PROTEIN"/>
    <property type="match status" value="1"/>
</dbReference>
<dbReference type="EMBL" id="JACHMY010000001">
    <property type="protein sequence ID" value="MBB5840684.1"/>
    <property type="molecule type" value="Genomic_DNA"/>
</dbReference>
<proteinExistence type="predicted"/>
<keyword evidence="7" id="KW-0645">Protease</keyword>
<keyword evidence="8" id="KW-1185">Reference proteome</keyword>
<feature type="transmembrane region" description="Helical" evidence="6">
    <location>
        <begin position="130"/>
        <end position="154"/>
    </location>
</feature>
<keyword evidence="7" id="KW-0378">Hydrolase</keyword>
<name>A0A7W9JEV9_9ACTN</name>
<dbReference type="PANTHER" id="PTHR30168">
    <property type="entry name" value="PUTATIVE MEMBRANE PROTEIN YPFJ"/>
    <property type="match status" value="1"/>
</dbReference>
<keyword evidence="2 6" id="KW-0812">Transmembrane</keyword>
<keyword evidence="4 6" id="KW-0472">Membrane</keyword>
<dbReference type="AlphaFoldDB" id="A0A7W9JEV9"/>
<dbReference type="Pfam" id="PF04228">
    <property type="entry name" value="Zn_peptidase"/>
    <property type="match status" value="1"/>
</dbReference>
<evidence type="ECO:0000256" key="5">
    <source>
        <dbReference type="SAM" id="MobiDB-lite"/>
    </source>
</evidence>
<dbReference type="GO" id="GO:0016020">
    <property type="term" value="C:membrane"/>
    <property type="evidence" value="ECO:0007669"/>
    <property type="project" value="UniProtKB-SubCell"/>
</dbReference>
<feature type="compositionally biased region" description="Pro residues" evidence="5">
    <location>
        <begin position="1"/>
        <end position="17"/>
    </location>
</feature>
<reference evidence="7 8" key="1">
    <citation type="submission" date="2020-08" db="EMBL/GenBank/DDBJ databases">
        <title>Sequencing the genomes of 1000 actinobacteria strains.</title>
        <authorList>
            <person name="Klenk H.-P."/>
        </authorList>
    </citation>
    <scope>NUCLEOTIDE SEQUENCE [LARGE SCALE GENOMIC DNA]</scope>
    <source>
        <strain evidence="7 8">DSM 28967</strain>
    </source>
</reference>
<dbReference type="Proteomes" id="UP000549971">
    <property type="component" value="Unassembled WGS sequence"/>
</dbReference>